<feature type="domain" description="Glycoside hydrolase family 38 central" evidence="5">
    <location>
        <begin position="277"/>
        <end position="347"/>
    </location>
</feature>
<dbReference type="EMBL" id="JACEFG010000003">
    <property type="protein sequence ID" value="MBA2175922.1"/>
    <property type="molecule type" value="Genomic_DNA"/>
</dbReference>
<dbReference type="GO" id="GO:0030246">
    <property type="term" value="F:carbohydrate binding"/>
    <property type="evidence" value="ECO:0007669"/>
    <property type="project" value="InterPro"/>
</dbReference>
<dbReference type="InterPro" id="IPR000602">
    <property type="entry name" value="Glyco_hydro_38_N"/>
</dbReference>
<evidence type="ECO:0000256" key="2">
    <source>
        <dbReference type="ARBA" id="ARBA00022723"/>
    </source>
</evidence>
<dbReference type="InterPro" id="IPR011682">
    <property type="entry name" value="Glyco_hydro_38_C"/>
</dbReference>
<dbReference type="InterPro" id="IPR015341">
    <property type="entry name" value="Glyco_hydro_38_cen"/>
</dbReference>
<keyword evidence="3 6" id="KW-0378">Hydrolase</keyword>
<dbReference type="SUPFAM" id="SSF88688">
    <property type="entry name" value="Families 57/38 glycoside transferase middle domain"/>
    <property type="match status" value="1"/>
</dbReference>
<evidence type="ECO:0000256" key="4">
    <source>
        <dbReference type="ARBA" id="ARBA00023295"/>
    </source>
</evidence>
<dbReference type="SUPFAM" id="SSF88713">
    <property type="entry name" value="Glycoside hydrolase/deacetylase"/>
    <property type="match status" value="1"/>
</dbReference>
<evidence type="ECO:0000256" key="3">
    <source>
        <dbReference type="ARBA" id="ARBA00022801"/>
    </source>
</evidence>
<protein>
    <submittedName>
        <fullName evidence="6">Glycoside hydrolase family 38</fullName>
    </submittedName>
</protein>
<dbReference type="InterPro" id="IPR037094">
    <property type="entry name" value="Glyco_hydro_38_cen_sf"/>
</dbReference>
<dbReference type="GO" id="GO:0006013">
    <property type="term" value="P:mannose metabolic process"/>
    <property type="evidence" value="ECO:0007669"/>
    <property type="project" value="InterPro"/>
</dbReference>
<evidence type="ECO:0000256" key="1">
    <source>
        <dbReference type="ARBA" id="ARBA00009792"/>
    </source>
</evidence>
<accession>A0A838CUV1</accession>
<dbReference type="InterPro" id="IPR011330">
    <property type="entry name" value="Glyco_hydro/deAcase_b/a-brl"/>
</dbReference>
<comment type="caution">
    <text evidence="6">The sequence shown here is derived from an EMBL/GenBank/DDBJ whole genome shotgun (WGS) entry which is preliminary data.</text>
</comment>
<dbReference type="Pfam" id="PF07748">
    <property type="entry name" value="Glyco_hydro_38C"/>
    <property type="match status" value="1"/>
</dbReference>
<dbReference type="Gene3D" id="3.20.110.10">
    <property type="entry name" value="Glycoside hydrolase 38, N terminal domain"/>
    <property type="match status" value="1"/>
</dbReference>
<proteinExistence type="inferred from homology"/>
<dbReference type="RefSeq" id="WP_181472973.1">
    <property type="nucleotide sequence ID" value="NZ_JACEFG010000003.1"/>
</dbReference>
<dbReference type="GO" id="GO:0004559">
    <property type="term" value="F:alpha-mannosidase activity"/>
    <property type="evidence" value="ECO:0007669"/>
    <property type="project" value="InterPro"/>
</dbReference>
<dbReference type="Pfam" id="PF09261">
    <property type="entry name" value="Alpha-mann_mid"/>
    <property type="match status" value="1"/>
</dbReference>
<gene>
    <name evidence="6" type="ORF">H0266_13575</name>
</gene>
<name>A0A838CUV1_9BACI</name>
<dbReference type="Pfam" id="PF01074">
    <property type="entry name" value="Glyco_hydro_38N"/>
    <property type="match status" value="1"/>
</dbReference>
<dbReference type="Gene3D" id="2.70.98.30">
    <property type="entry name" value="Golgi alpha-mannosidase II, domain 4"/>
    <property type="match status" value="1"/>
</dbReference>
<dbReference type="GO" id="GO:0046872">
    <property type="term" value="F:metal ion binding"/>
    <property type="evidence" value="ECO:0007669"/>
    <property type="project" value="UniProtKB-KW"/>
</dbReference>
<dbReference type="Proteomes" id="UP000571017">
    <property type="component" value="Unassembled WGS sequence"/>
</dbReference>
<dbReference type="SMART" id="SM00872">
    <property type="entry name" value="Alpha-mann_mid"/>
    <property type="match status" value="1"/>
</dbReference>
<dbReference type="InterPro" id="IPR011013">
    <property type="entry name" value="Gal_mutarotase_sf_dom"/>
</dbReference>
<comment type="similarity">
    <text evidence="1">Belongs to the glycosyl hydrolase 38 family.</text>
</comment>
<dbReference type="Gene3D" id="1.20.1270.50">
    <property type="entry name" value="Glycoside hydrolase family 38, central domain"/>
    <property type="match status" value="1"/>
</dbReference>
<evidence type="ECO:0000259" key="5">
    <source>
        <dbReference type="SMART" id="SM00872"/>
    </source>
</evidence>
<sequence length="832" mass="96081">MSKHDKTCHVVFQTHWDREWYLPFETFRHRFMHVMERIMDGMEKGEIDQFVLDGQMAAIEDYFDVCSPAQKQRVLRLLSEERLIIGPWYVLADEFLVSGESLWRNLEIGMEMAREYGEPQSIGYLPDTFGHISQMPQILQAFDIDNAILWRGIKIDSSEFRWRSPNGEEVFTVFLPEGYYQPVLNEKETTSALRTFIEKVEPYTNTSHVLLTNGGDHLMPSWENMNDKIEASNKAGLDVISSTYEHFMDSVRSEVSDLATYEGEMRSNEHIYVLPNVLSTRTYLKQQNQEIEDELTRYVEPMLTLADAPHLERYLTDTWKLLLQNHPHDSICGCSIDEVHKEMETRTMRLRQRMDVLKKEAMYRVGAQDLSMTGHATRKPFSDMETFTVFNPHAYTYDGWVQGEIWLYEDSEIIVESRDGKPLETVILKKEKSRHFDSPTDAFPEFKEVWHYQIAFLVQGLPALSIQVFSITEEKGPDAQLEEKTSIGNEFLKIELRGSELVVTDLPTGEVFEGMNRFTTSMDAGDEYNYSPPVHDVLTEGVCIGAPEVHHHGSIQELRYVISLDVPVSLNQERTGPVDQRVEILIDVSIRLFKNDPIAQVSLHVQNSAHDQRLRVGFPLQKNIEASYSDTAFDVIERIAQKEERFEAEKQKEVPVVVEPSASFVYANRFSFVHRGLQEYQVTEKNEIAVTLIRSVGWLSRDDLRTRGGGAGPSFETPDAQCQGDWRFEYGFGFQDEAVAALYQADRFRRAPLIQQGNKAIPSLIEFSNPYIQVSAIRQKHDYVEVRVWNPMEDMLRTNVTTEHDLFHKGEKQGDKLIIPSKTIQTFQLFRT</sequence>
<dbReference type="SUPFAM" id="SSF74650">
    <property type="entry name" value="Galactose mutarotase-like"/>
    <property type="match status" value="1"/>
</dbReference>
<evidence type="ECO:0000313" key="6">
    <source>
        <dbReference type="EMBL" id="MBA2175922.1"/>
    </source>
</evidence>
<dbReference type="InterPro" id="IPR027291">
    <property type="entry name" value="Glyco_hydro_38_N_sf"/>
</dbReference>
<dbReference type="InterPro" id="IPR028995">
    <property type="entry name" value="Glyco_hydro_57/38_cen_sf"/>
</dbReference>
<reference evidence="6 7" key="1">
    <citation type="journal article" date="2004" name="Extremophiles">
        <title>Halobacillus locisalis sp. nov., a halophilic bacterium isolated from a marine solar saltern of the Yellow Sea in Korea.</title>
        <authorList>
            <person name="Yoon J.H."/>
            <person name="Kang K.H."/>
            <person name="Oh T.K."/>
            <person name="Park Y.H."/>
        </authorList>
    </citation>
    <scope>NUCLEOTIDE SEQUENCE [LARGE SCALE GENOMIC DNA]</scope>
    <source>
        <strain evidence="6 7">KCTC 3788</strain>
    </source>
</reference>
<dbReference type="GO" id="GO:0009313">
    <property type="term" value="P:oligosaccharide catabolic process"/>
    <property type="evidence" value="ECO:0007669"/>
    <property type="project" value="TreeGrafter"/>
</dbReference>
<dbReference type="AlphaFoldDB" id="A0A838CUV1"/>
<dbReference type="PANTHER" id="PTHR46017">
    <property type="entry name" value="ALPHA-MANNOSIDASE 2C1"/>
    <property type="match status" value="1"/>
</dbReference>
<keyword evidence="7" id="KW-1185">Reference proteome</keyword>
<keyword evidence="4" id="KW-0326">Glycosidase</keyword>
<dbReference type="PANTHER" id="PTHR46017:SF2">
    <property type="entry name" value="MANNOSYLGLYCERATE HYDROLASE"/>
    <property type="match status" value="1"/>
</dbReference>
<organism evidence="6 7">
    <name type="scientific">Halobacillus locisalis</name>
    <dbReference type="NCBI Taxonomy" id="220753"/>
    <lineage>
        <taxon>Bacteria</taxon>
        <taxon>Bacillati</taxon>
        <taxon>Bacillota</taxon>
        <taxon>Bacilli</taxon>
        <taxon>Bacillales</taxon>
        <taxon>Bacillaceae</taxon>
        <taxon>Halobacillus</taxon>
    </lineage>
</organism>
<evidence type="ECO:0000313" key="7">
    <source>
        <dbReference type="Proteomes" id="UP000571017"/>
    </source>
</evidence>
<keyword evidence="2" id="KW-0479">Metal-binding</keyword>